<protein>
    <recommendedName>
        <fullName evidence="4">Auxin responsive SAUR protein</fullName>
    </recommendedName>
</protein>
<gene>
    <name evidence="2" type="ORF">H5410_052429</name>
</gene>
<dbReference type="InterPro" id="IPR003676">
    <property type="entry name" value="SAUR_fam"/>
</dbReference>
<comment type="similarity">
    <text evidence="1">Belongs to the ARG7 family.</text>
</comment>
<reference evidence="2 3" key="1">
    <citation type="submission" date="2020-09" db="EMBL/GenBank/DDBJ databases">
        <title>De no assembly of potato wild relative species, Solanum commersonii.</title>
        <authorList>
            <person name="Cho K."/>
        </authorList>
    </citation>
    <scope>NUCLEOTIDE SEQUENCE [LARGE SCALE GENOMIC DNA]</scope>
    <source>
        <strain evidence="2">LZ3.2</strain>
        <tissue evidence="2">Leaf</tissue>
    </source>
</reference>
<dbReference type="Proteomes" id="UP000824120">
    <property type="component" value="Chromosome 10"/>
</dbReference>
<dbReference type="PANTHER" id="PTHR31929">
    <property type="entry name" value="SAUR-LIKE AUXIN-RESPONSIVE PROTEIN FAMILY-RELATED"/>
    <property type="match status" value="1"/>
</dbReference>
<evidence type="ECO:0000313" key="2">
    <source>
        <dbReference type="EMBL" id="KAG5581802.1"/>
    </source>
</evidence>
<comment type="caution">
    <text evidence="2">The sequence shown here is derived from an EMBL/GenBank/DDBJ whole genome shotgun (WGS) entry which is preliminary data.</text>
</comment>
<organism evidence="2 3">
    <name type="scientific">Solanum commersonii</name>
    <name type="common">Commerson's wild potato</name>
    <name type="synonym">Commerson's nightshade</name>
    <dbReference type="NCBI Taxonomy" id="4109"/>
    <lineage>
        <taxon>Eukaryota</taxon>
        <taxon>Viridiplantae</taxon>
        <taxon>Streptophyta</taxon>
        <taxon>Embryophyta</taxon>
        <taxon>Tracheophyta</taxon>
        <taxon>Spermatophyta</taxon>
        <taxon>Magnoliopsida</taxon>
        <taxon>eudicotyledons</taxon>
        <taxon>Gunneridae</taxon>
        <taxon>Pentapetalae</taxon>
        <taxon>asterids</taxon>
        <taxon>lamiids</taxon>
        <taxon>Solanales</taxon>
        <taxon>Solanaceae</taxon>
        <taxon>Solanoideae</taxon>
        <taxon>Solaneae</taxon>
        <taxon>Solanum</taxon>
    </lineage>
</organism>
<proteinExistence type="inferred from homology"/>
<evidence type="ECO:0000256" key="1">
    <source>
        <dbReference type="ARBA" id="ARBA00006974"/>
    </source>
</evidence>
<dbReference type="AlphaFoldDB" id="A0A9J5X1F5"/>
<accession>A0A9J5X1F5</accession>
<keyword evidence="3" id="KW-1185">Reference proteome</keyword>
<sequence>YYKISLETMGIKVTPFVQANRFLRRSSTYGDVPKGHCAVYVGESQKKRFVVPVSYLSQPLFQDLLAQTEEEFRFDHPMGGLTIRCKENKIFLQTMGIKVPPFVQANRFLRRSSTYGGIPKGHCAVYIGESQKKRFVVPVSYLSQPLFQDFLAQAKEEFGFDHPMGGLTIQCKEDMFVDLASRLRRSRVVS</sequence>
<name>A0A9J5X1F5_SOLCO</name>
<dbReference type="OrthoDB" id="1265555at2759"/>
<dbReference type="Pfam" id="PF02519">
    <property type="entry name" value="Auxin_inducible"/>
    <property type="match status" value="2"/>
</dbReference>
<evidence type="ECO:0008006" key="4">
    <source>
        <dbReference type="Google" id="ProtNLM"/>
    </source>
</evidence>
<evidence type="ECO:0000313" key="3">
    <source>
        <dbReference type="Proteomes" id="UP000824120"/>
    </source>
</evidence>
<dbReference type="EMBL" id="JACXVP010000010">
    <property type="protein sequence ID" value="KAG5581802.1"/>
    <property type="molecule type" value="Genomic_DNA"/>
</dbReference>
<dbReference type="GO" id="GO:0009733">
    <property type="term" value="P:response to auxin"/>
    <property type="evidence" value="ECO:0007669"/>
    <property type="project" value="InterPro"/>
</dbReference>
<feature type="non-terminal residue" evidence="2">
    <location>
        <position position="190"/>
    </location>
</feature>